<dbReference type="GO" id="GO:0046688">
    <property type="term" value="P:response to copper ion"/>
    <property type="evidence" value="ECO:0007669"/>
    <property type="project" value="InterPro"/>
</dbReference>
<dbReference type="InterPro" id="IPR014755">
    <property type="entry name" value="Cu-Rt/internalin_Ig-like"/>
</dbReference>
<dbReference type="Proteomes" id="UP000226079">
    <property type="component" value="Unassembled WGS sequence"/>
</dbReference>
<dbReference type="InterPro" id="IPR032694">
    <property type="entry name" value="CopC/D"/>
</dbReference>
<dbReference type="GO" id="GO:0006825">
    <property type="term" value="P:copper ion transport"/>
    <property type="evidence" value="ECO:0007669"/>
    <property type="project" value="InterPro"/>
</dbReference>
<evidence type="ECO:0000256" key="7">
    <source>
        <dbReference type="SAM" id="SignalP"/>
    </source>
</evidence>
<evidence type="ECO:0000313" key="10">
    <source>
        <dbReference type="Proteomes" id="UP000226079"/>
    </source>
</evidence>
<evidence type="ECO:0000256" key="5">
    <source>
        <dbReference type="SAM" id="MobiDB-lite"/>
    </source>
</evidence>
<dbReference type="GO" id="GO:0005507">
    <property type="term" value="F:copper ion binding"/>
    <property type="evidence" value="ECO:0007669"/>
    <property type="project" value="InterPro"/>
</dbReference>
<dbReference type="InterPro" id="IPR007348">
    <property type="entry name" value="CopC_dom"/>
</dbReference>
<feature type="signal peptide" evidence="7">
    <location>
        <begin position="1"/>
        <end position="31"/>
    </location>
</feature>
<feature type="transmembrane region" description="Helical" evidence="6">
    <location>
        <begin position="197"/>
        <end position="221"/>
    </location>
</feature>
<protein>
    <submittedName>
        <fullName evidence="9">Methionine-rich copper-binding protein CopC</fullName>
    </submittedName>
</protein>
<keyword evidence="2" id="KW-0479">Metal-binding</keyword>
<keyword evidence="3 7" id="KW-0732">Signal</keyword>
<dbReference type="PANTHER" id="PTHR34820:SF4">
    <property type="entry name" value="INNER MEMBRANE PROTEIN YEBZ"/>
    <property type="match status" value="1"/>
</dbReference>
<feature type="region of interest" description="Disordered" evidence="5">
    <location>
        <begin position="150"/>
        <end position="188"/>
    </location>
</feature>
<keyword evidence="6" id="KW-1133">Transmembrane helix</keyword>
<dbReference type="PANTHER" id="PTHR34820">
    <property type="entry name" value="INNER MEMBRANE PROTEIN YEBZ"/>
    <property type="match status" value="1"/>
</dbReference>
<dbReference type="GO" id="GO:0030313">
    <property type="term" value="C:cell envelope"/>
    <property type="evidence" value="ECO:0007669"/>
    <property type="project" value="UniProtKB-SubCell"/>
</dbReference>
<feature type="domain" description="CopC" evidence="8">
    <location>
        <begin position="34"/>
        <end position="125"/>
    </location>
</feature>
<dbReference type="Gene3D" id="2.60.40.1220">
    <property type="match status" value="1"/>
</dbReference>
<evidence type="ECO:0000256" key="2">
    <source>
        <dbReference type="ARBA" id="ARBA00022723"/>
    </source>
</evidence>
<reference evidence="9 10" key="1">
    <citation type="submission" date="2017-10" db="EMBL/GenBank/DDBJ databases">
        <title>Sequencing the genomes of 1000 actinobacteria strains.</title>
        <authorList>
            <person name="Klenk H.-P."/>
        </authorList>
    </citation>
    <scope>NUCLEOTIDE SEQUENCE [LARGE SCALE GENOMIC DNA]</scope>
    <source>
        <strain evidence="9 10">DSM 15597</strain>
    </source>
</reference>
<gene>
    <name evidence="9" type="ORF">ATK74_2413</name>
</gene>
<feature type="compositionally biased region" description="Polar residues" evidence="5">
    <location>
        <begin position="150"/>
        <end position="160"/>
    </location>
</feature>
<keyword evidence="10" id="KW-1185">Reference proteome</keyword>
<evidence type="ECO:0000256" key="6">
    <source>
        <dbReference type="SAM" id="Phobius"/>
    </source>
</evidence>
<evidence type="ECO:0000313" key="9">
    <source>
        <dbReference type="EMBL" id="PFG17836.1"/>
    </source>
</evidence>
<sequence length="229" mass="23526">MNSRSRFGVWGGLIALVASLLVALGGAPAHAQEAVLEASDPYPHQQLDAPPSGVVLAFVREVDAAAAQIVVTNSRGNSVNINSLIVEGTNVSAQVKPNLPKGTYTVHYQVNRKDGQVEGGAFQFSYGPGTWTTLPDERWSGNAAQPTVLVSPSVDTSTELPTPVATDSPSGSPTPSMATPATASSAPAPQPLLGSSAALWAGVAAIGVVLLVALGVVISVIRRRSKSKR</sequence>
<evidence type="ECO:0000259" key="8">
    <source>
        <dbReference type="Pfam" id="PF04234"/>
    </source>
</evidence>
<name>A0A2A9CUM1_9ACTN</name>
<accession>A0A2A9CUM1</accession>
<keyword evidence="4" id="KW-0186">Copper</keyword>
<evidence type="ECO:0000256" key="4">
    <source>
        <dbReference type="ARBA" id="ARBA00023008"/>
    </source>
</evidence>
<dbReference type="InterPro" id="IPR014756">
    <property type="entry name" value="Ig_E-set"/>
</dbReference>
<organism evidence="9 10">
    <name type="scientific">Propionicimonas paludicola</name>
    <dbReference type="NCBI Taxonomy" id="185243"/>
    <lineage>
        <taxon>Bacteria</taxon>
        <taxon>Bacillati</taxon>
        <taxon>Actinomycetota</taxon>
        <taxon>Actinomycetes</taxon>
        <taxon>Propionibacteriales</taxon>
        <taxon>Nocardioidaceae</taxon>
        <taxon>Propionicimonas</taxon>
    </lineage>
</organism>
<evidence type="ECO:0000256" key="1">
    <source>
        <dbReference type="ARBA" id="ARBA00004196"/>
    </source>
</evidence>
<dbReference type="AlphaFoldDB" id="A0A2A9CUM1"/>
<feature type="compositionally biased region" description="Low complexity" evidence="5">
    <location>
        <begin position="168"/>
        <end position="188"/>
    </location>
</feature>
<comment type="subcellular location">
    <subcellularLocation>
        <location evidence="1">Cell envelope</location>
    </subcellularLocation>
</comment>
<evidence type="ECO:0000256" key="3">
    <source>
        <dbReference type="ARBA" id="ARBA00022729"/>
    </source>
</evidence>
<dbReference type="GO" id="GO:0042597">
    <property type="term" value="C:periplasmic space"/>
    <property type="evidence" value="ECO:0007669"/>
    <property type="project" value="InterPro"/>
</dbReference>
<keyword evidence="6" id="KW-0812">Transmembrane</keyword>
<dbReference type="GO" id="GO:0005886">
    <property type="term" value="C:plasma membrane"/>
    <property type="evidence" value="ECO:0007669"/>
    <property type="project" value="TreeGrafter"/>
</dbReference>
<dbReference type="EMBL" id="PDJC01000001">
    <property type="protein sequence ID" value="PFG17836.1"/>
    <property type="molecule type" value="Genomic_DNA"/>
</dbReference>
<dbReference type="Pfam" id="PF04234">
    <property type="entry name" value="CopC"/>
    <property type="match status" value="1"/>
</dbReference>
<keyword evidence="6" id="KW-0472">Membrane</keyword>
<proteinExistence type="predicted"/>
<feature type="chain" id="PRO_5012337512" evidence="7">
    <location>
        <begin position="32"/>
        <end position="229"/>
    </location>
</feature>
<comment type="caution">
    <text evidence="9">The sequence shown here is derived from an EMBL/GenBank/DDBJ whole genome shotgun (WGS) entry which is preliminary data.</text>
</comment>
<dbReference type="SUPFAM" id="SSF81296">
    <property type="entry name" value="E set domains"/>
    <property type="match status" value="1"/>
</dbReference>
<dbReference type="RefSeq" id="WP_169923837.1">
    <property type="nucleotide sequence ID" value="NZ_PDJC01000001.1"/>
</dbReference>